<organism evidence="2 3">
    <name type="scientific">Kwoniella newhampshirensis</name>
    <dbReference type="NCBI Taxonomy" id="1651941"/>
    <lineage>
        <taxon>Eukaryota</taxon>
        <taxon>Fungi</taxon>
        <taxon>Dikarya</taxon>
        <taxon>Basidiomycota</taxon>
        <taxon>Agaricomycotina</taxon>
        <taxon>Tremellomycetes</taxon>
        <taxon>Tremellales</taxon>
        <taxon>Cryptococcaceae</taxon>
        <taxon>Kwoniella</taxon>
    </lineage>
</organism>
<protein>
    <submittedName>
        <fullName evidence="2">Uncharacterized protein</fullName>
    </submittedName>
</protein>
<dbReference type="KEGG" id="kne:92177368"/>
<proteinExistence type="predicted"/>
<dbReference type="RefSeq" id="XP_066805788.1">
    <property type="nucleotide sequence ID" value="XM_066943246.1"/>
</dbReference>
<dbReference type="GeneID" id="92177368"/>
<name>A0AAW0Z5T0_9TREE</name>
<dbReference type="Proteomes" id="UP001388673">
    <property type="component" value="Unassembled WGS sequence"/>
</dbReference>
<feature type="compositionally biased region" description="Low complexity" evidence="1">
    <location>
        <begin position="12"/>
        <end position="21"/>
    </location>
</feature>
<dbReference type="EMBL" id="JBCAWK010000001">
    <property type="protein sequence ID" value="KAK8869542.1"/>
    <property type="molecule type" value="Genomic_DNA"/>
</dbReference>
<comment type="caution">
    <text evidence="2">The sequence shown here is derived from an EMBL/GenBank/DDBJ whole genome shotgun (WGS) entry which is preliminary data.</text>
</comment>
<evidence type="ECO:0000313" key="2">
    <source>
        <dbReference type="EMBL" id="KAK8869542.1"/>
    </source>
</evidence>
<evidence type="ECO:0000256" key="1">
    <source>
        <dbReference type="SAM" id="MobiDB-lite"/>
    </source>
</evidence>
<feature type="region of interest" description="Disordered" evidence="1">
    <location>
        <begin position="1"/>
        <end position="38"/>
    </location>
</feature>
<keyword evidence="3" id="KW-1185">Reference proteome</keyword>
<accession>A0AAW0Z5T0</accession>
<feature type="region of interest" description="Disordered" evidence="1">
    <location>
        <begin position="205"/>
        <end position="230"/>
    </location>
</feature>
<reference evidence="2 3" key="1">
    <citation type="journal article" date="2024" name="bioRxiv">
        <title>Comparative genomics of Cryptococcus and Kwoniella reveals pathogenesis evolution and contrasting karyotype dynamics via intercentromeric recombination or chromosome fusion.</title>
        <authorList>
            <person name="Coelho M.A."/>
            <person name="David-Palma M."/>
            <person name="Shea T."/>
            <person name="Bowers K."/>
            <person name="McGinley-Smith S."/>
            <person name="Mohammad A.W."/>
            <person name="Gnirke A."/>
            <person name="Yurkov A.M."/>
            <person name="Nowrousian M."/>
            <person name="Sun S."/>
            <person name="Cuomo C.A."/>
            <person name="Heitman J."/>
        </authorList>
    </citation>
    <scope>NUCLEOTIDE SEQUENCE [LARGE SCALE GENOMIC DNA]</scope>
    <source>
        <strain evidence="2 3">CBS 13917</strain>
    </source>
</reference>
<gene>
    <name evidence="2" type="ORF">IAR55_000108</name>
</gene>
<evidence type="ECO:0000313" key="3">
    <source>
        <dbReference type="Proteomes" id="UP001388673"/>
    </source>
</evidence>
<sequence>MNPSPLARAARRAASTSSAQAGPSKPSSSFYPPTKANGRTLPASTLRSLISLHHSSAGFLHTPQDLPVGFENAFRHTSKPVYLRGFFDFAQSVQFNQSLHPPGGMENLVEKPKSSEARGLDLKGRTILPAETVQRTFKRHEKLWSEKGDSARGVGRDEQYFSDRELRVQEALYGTWERGGSGMDRVEPGLEGVLDHVEAKGKTVGEYAKEWERRDEDVGGKQTRNAEDDL</sequence>
<dbReference type="AlphaFoldDB" id="A0AAW0Z5T0"/>